<gene>
    <name evidence="9" type="ORF">PEPS_40010</name>
</gene>
<keyword evidence="10" id="KW-1185">Reference proteome</keyword>
<dbReference type="PRINTS" id="PR01001">
    <property type="entry name" value="FADG3PDH"/>
</dbReference>
<dbReference type="Pfam" id="PF16901">
    <property type="entry name" value="DAO_C"/>
    <property type="match status" value="1"/>
</dbReference>
<dbReference type="EMBL" id="AP025295">
    <property type="protein sequence ID" value="BDD01721.1"/>
    <property type="molecule type" value="Genomic_DNA"/>
</dbReference>
<evidence type="ECO:0000256" key="6">
    <source>
        <dbReference type="ARBA" id="ARBA00023002"/>
    </source>
</evidence>
<dbReference type="SUPFAM" id="SSF51905">
    <property type="entry name" value="FAD/NAD(P)-binding domain"/>
    <property type="match status" value="1"/>
</dbReference>
<evidence type="ECO:0000313" key="9">
    <source>
        <dbReference type="EMBL" id="BDD01721.1"/>
    </source>
</evidence>
<feature type="domain" description="FAD dependent oxidoreductase" evidence="7">
    <location>
        <begin position="23"/>
        <end position="345"/>
    </location>
</feature>
<evidence type="ECO:0000256" key="4">
    <source>
        <dbReference type="ARBA" id="ARBA00022798"/>
    </source>
</evidence>
<geneLocation type="plasmid" evidence="9 10">
    <name>pPP3</name>
</geneLocation>
<reference evidence="9 10" key="1">
    <citation type="submission" date="2021-12" db="EMBL/GenBank/DDBJ databases">
        <title>Genome sequencing of bacteria with rrn-lacking chromosome and rrn-plasmid.</title>
        <authorList>
            <person name="Anda M."/>
            <person name="Iwasaki W."/>
        </authorList>
    </citation>
    <scope>NUCLEOTIDE SEQUENCE [LARGE SCALE GENOMIC DNA]</scope>
    <source>
        <strain evidence="9 10">NBRC 101262</strain>
        <plasmid evidence="9 10">pPP3</plasmid>
    </source>
</reference>
<sequence>MRFYFEMDRARQLHEVKQQKDWDIVVIGGGATGLGCALDAATRGFKTLLLEQADFAKGTSSKSTKLIHGGVRYLANGDISLVHEALLERGLLLKNAPHLVKKLSFIIPTYNYFSSGYYLMGMKFYDWLSGTMSLGSSQWLSVNEVLYAQPTLNKKRLNGGIQYFDAQFDDARLATTLVQKIEQYHGVCLNYCQVTGFIKNDQDKVAGLMACDRESQEEFALNAKVVINATGVFSERIHALSSPAKKFEIQSSQGVHFVIDREFLPSDQALLIPKTQDGRVLFAIPWHGKVLVGTTDTPIKSPSIDPTAFDHEVDFILDTLNAFITRKVRRADIRSIFAGLRPLVSTKGKKAATKDVSRRHFIDINEASLVTVTGGKWTTYRKMAEDTLDRVIQHFNLPVQPCVTAQLPLFSGTANDDIPTHLLHYGAAAPELAALEKGNYGRVISASLNLSEGQVYWAVKHEKARKIEDVLARRSRALFLDAQEALRIAGEVGLILQQLLEKDAAWLDQEMSDFFALAKTYLPNRIPPAHIE</sequence>
<evidence type="ECO:0000256" key="5">
    <source>
        <dbReference type="ARBA" id="ARBA00022827"/>
    </source>
</evidence>
<dbReference type="Pfam" id="PF01266">
    <property type="entry name" value="DAO"/>
    <property type="match status" value="1"/>
</dbReference>
<comment type="similarity">
    <text evidence="2">Belongs to the FAD-dependent glycerol-3-phosphate dehydrogenase family.</text>
</comment>
<organism evidence="9 10">
    <name type="scientific">Persicobacter psychrovividus</name>
    <dbReference type="NCBI Taxonomy" id="387638"/>
    <lineage>
        <taxon>Bacteria</taxon>
        <taxon>Pseudomonadati</taxon>
        <taxon>Bacteroidota</taxon>
        <taxon>Cytophagia</taxon>
        <taxon>Cytophagales</taxon>
        <taxon>Persicobacteraceae</taxon>
        <taxon>Persicobacter</taxon>
    </lineage>
</organism>
<proteinExistence type="inferred from homology"/>
<dbReference type="PROSITE" id="PS00978">
    <property type="entry name" value="FAD_G3PDH_2"/>
    <property type="match status" value="1"/>
</dbReference>
<dbReference type="Gene3D" id="3.50.50.60">
    <property type="entry name" value="FAD/NAD(P)-binding domain"/>
    <property type="match status" value="1"/>
</dbReference>
<keyword evidence="6" id="KW-0560">Oxidoreductase</keyword>
<dbReference type="InterPro" id="IPR038299">
    <property type="entry name" value="DAO_C_sf"/>
</dbReference>
<dbReference type="InterPro" id="IPR036188">
    <property type="entry name" value="FAD/NAD-bd_sf"/>
</dbReference>
<accession>A0ABM7VL60</accession>
<evidence type="ECO:0000259" key="7">
    <source>
        <dbReference type="Pfam" id="PF01266"/>
    </source>
</evidence>
<dbReference type="Gene3D" id="1.10.8.870">
    <property type="entry name" value="Alpha-glycerophosphate oxidase, cap domain"/>
    <property type="match status" value="1"/>
</dbReference>
<dbReference type="PANTHER" id="PTHR11985:SF35">
    <property type="entry name" value="ANAEROBIC GLYCEROL-3-PHOSPHATE DEHYDROGENASE SUBUNIT A"/>
    <property type="match status" value="1"/>
</dbReference>
<dbReference type="Gene3D" id="3.30.9.10">
    <property type="entry name" value="D-Amino Acid Oxidase, subunit A, domain 2"/>
    <property type="match status" value="1"/>
</dbReference>
<dbReference type="Proteomes" id="UP001354989">
    <property type="component" value="Plasmid pPP3"/>
</dbReference>
<dbReference type="PANTHER" id="PTHR11985">
    <property type="entry name" value="GLYCEROL-3-PHOSPHATE DEHYDROGENASE"/>
    <property type="match status" value="1"/>
</dbReference>
<keyword evidence="5" id="KW-0274">FAD</keyword>
<evidence type="ECO:0000313" key="10">
    <source>
        <dbReference type="Proteomes" id="UP001354989"/>
    </source>
</evidence>
<keyword evidence="4" id="KW-0319">Glycerol metabolism</keyword>
<dbReference type="InterPro" id="IPR000447">
    <property type="entry name" value="G3P_DH_FAD-dep"/>
</dbReference>
<dbReference type="InterPro" id="IPR031656">
    <property type="entry name" value="DAO_C"/>
</dbReference>
<evidence type="ECO:0000259" key="8">
    <source>
        <dbReference type="Pfam" id="PF16901"/>
    </source>
</evidence>
<dbReference type="InterPro" id="IPR006076">
    <property type="entry name" value="FAD-dep_OxRdtase"/>
</dbReference>
<evidence type="ECO:0000256" key="1">
    <source>
        <dbReference type="ARBA" id="ARBA00001974"/>
    </source>
</evidence>
<evidence type="ECO:0000256" key="3">
    <source>
        <dbReference type="ARBA" id="ARBA00022630"/>
    </source>
</evidence>
<protein>
    <submittedName>
        <fullName evidence="9">Glycerol-3-phosphate dehydrogenase</fullName>
    </submittedName>
</protein>
<evidence type="ECO:0000256" key="2">
    <source>
        <dbReference type="ARBA" id="ARBA00007330"/>
    </source>
</evidence>
<keyword evidence="9" id="KW-0614">Plasmid</keyword>
<name>A0ABM7VL60_9BACT</name>
<keyword evidence="3" id="KW-0285">Flavoprotein</keyword>
<comment type="cofactor">
    <cofactor evidence="1">
        <name>FAD</name>
        <dbReference type="ChEBI" id="CHEBI:57692"/>
    </cofactor>
</comment>
<feature type="domain" description="Alpha-glycerophosphate oxidase C-terminal" evidence="8">
    <location>
        <begin position="387"/>
        <end position="504"/>
    </location>
</feature>